<dbReference type="GeneID" id="108661902"/>
<reference evidence="2" key="1">
    <citation type="journal article" date="1997" name="Nucleic Acids Res.">
        <title>tRNAscan-SE: a program for improved detection of transfer RNA genes in genomic sequence.</title>
        <authorList>
            <person name="Lowe T.M."/>
            <person name="Eddy S.R."/>
        </authorList>
    </citation>
    <scope>NUCLEOTIDE SEQUENCE [LARGE SCALE GENOMIC DNA]</scope>
    <source>
        <strain evidence="2">r\B97-61/B2</strain>
    </source>
</reference>
<gene>
    <name evidence="3" type="primary">LOC108661902</name>
</gene>
<sequence length="248" mass="27345">MGMHQETTNVLYQLLSDACQERDEAREQLKRSVAEISELKKLVNKLLPSNSAEISSVVSHVQPDGRNQEILKRNLDIRGSDTVSEAHNNYSDDSSAAKSISRTLFNASLTDSSNLALLKKSFVQDSGSHIRMGKFSSKDMAVNPASKVITTLVKGKPLPEKGRFLEAVLDTAPLLETLMITGQLPKWRNPPSLASNLIANDDHGLINQRAVISSKSATPVCTMLNYKKCSNSFNFESLGHASMQRRFK</sequence>
<dbReference type="Proteomes" id="UP000694886">
    <property type="component" value="Chromosome 5"/>
</dbReference>
<dbReference type="AlphaFoldDB" id="A0AB32WCC6"/>
<reference evidence="3" key="2">
    <citation type="submission" date="2025-08" db="UniProtKB">
        <authorList>
            <consortium name="RefSeq"/>
        </authorList>
    </citation>
    <scope>IDENTIFICATION</scope>
</reference>
<dbReference type="KEGG" id="tcc:108661902"/>
<accession>A0AB32WCC6</accession>
<dbReference type="InterPro" id="IPR012862">
    <property type="entry name" value="DUF1635"/>
</dbReference>
<dbReference type="RefSeq" id="XP_017976371.1">
    <property type="nucleotide sequence ID" value="XM_018120882.1"/>
</dbReference>
<feature type="coiled-coil region" evidence="1">
    <location>
        <begin position="15"/>
        <end position="42"/>
    </location>
</feature>
<dbReference type="Pfam" id="PF07795">
    <property type="entry name" value="DUF1635"/>
    <property type="match status" value="1"/>
</dbReference>
<proteinExistence type="predicted"/>
<dbReference type="PANTHER" id="PTHR33431">
    <property type="entry name" value="ENABLED-LIKE PROTEIN (DUF1635)"/>
    <property type="match status" value="1"/>
</dbReference>
<keyword evidence="1" id="KW-0175">Coiled coil</keyword>
<evidence type="ECO:0000313" key="3">
    <source>
        <dbReference type="RefSeq" id="XP_017976371.1"/>
    </source>
</evidence>
<evidence type="ECO:0000256" key="1">
    <source>
        <dbReference type="SAM" id="Coils"/>
    </source>
</evidence>
<organism evidence="2 3">
    <name type="scientific">Theobroma cacao</name>
    <name type="common">Cacao</name>
    <name type="synonym">Cocoa</name>
    <dbReference type="NCBI Taxonomy" id="3641"/>
    <lineage>
        <taxon>Eukaryota</taxon>
        <taxon>Viridiplantae</taxon>
        <taxon>Streptophyta</taxon>
        <taxon>Embryophyta</taxon>
        <taxon>Tracheophyta</taxon>
        <taxon>Spermatophyta</taxon>
        <taxon>Magnoliopsida</taxon>
        <taxon>eudicotyledons</taxon>
        <taxon>Gunneridae</taxon>
        <taxon>Pentapetalae</taxon>
        <taxon>rosids</taxon>
        <taxon>malvids</taxon>
        <taxon>Malvales</taxon>
        <taxon>Malvaceae</taxon>
        <taxon>Byttnerioideae</taxon>
        <taxon>Theobroma</taxon>
    </lineage>
</organism>
<protein>
    <submittedName>
        <fullName evidence="3">Uncharacterized protein LOC108661902</fullName>
    </submittedName>
</protein>
<evidence type="ECO:0000313" key="2">
    <source>
        <dbReference type="Proteomes" id="UP000694886"/>
    </source>
</evidence>
<dbReference type="PANTHER" id="PTHR33431:SF12">
    <property type="entry name" value="HIGH MOBILITY GROUP BOX PROTEIN, PUTATIVE (DUF1635)-RELATED"/>
    <property type="match status" value="1"/>
</dbReference>
<name>A0AB32WCC6_THECC</name>
<dbReference type="Gramene" id="Tc05v2_t004080.1">
    <property type="protein sequence ID" value="Tc05v2_p004080.1"/>
    <property type="gene ID" value="Tc05v2_g004080"/>
</dbReference>